<accession>A0A2G8KD62</accession>
<feature type="compositionally biased region" description="Basic residues" evidence="1">
    <location>
        <begin position="258"/>
        <end position="273"/>
    </location>
</feature>
<comment type="caution">
    <text evidence="2">The sequence shown here is derived from an EMBL/GenBank/DDBJ whole genome shotgun (WGS) entry which is preliminary data.</text>
</comment>
<evidence type="ECO:0000313" key="3">
    <source>
        <dbReference type="Proteomes" id="UP000230750"/>
    </source>
</evidence>
<dbReference type="Proteomes" id="UP000230750">
    <property type="component" value="Unassembled WGS sequence"/>
</dbReference>
<name>A0A2G8KD62_STIJA</name>
<dbReference type="EMBL" id="MRZV01000675">
    <property type="protein sequence ID" value="PIK45930.1"/>
    <property type="molecule type" value="Genomic_DNA"/>
</dbReference>
<organism evidence="2 3">
    <name type="scientific">Stichopus japonicus</name>
    <name type="common">Sea cucumber</name>
    <dbReference type="NCBI Taxonomy" id="307972"/>
    <lineage>
        <taxon>Eukaryota</taxon>
        <taxon>Metazoa</taxon>
        <taxon>Echinodermata</taxon>
        <taxon>Eleutherozoa</taxon>
        <taxon>Echinozoa</taxon>
        <taxon>Holothuroidea</taxon>
        <taxon>Aspidochirotacea</taxon>
        <taxon>Aspidochirotida</taxon>
        <taxon>Stichopodidae</taxon>
        <taxon>Apostichopus</taxon>
    </lineage>
</organism>
<keyword evidence="3" id="KW-1185">Reference proteome</keyword>
<evidence type="ECO:0000256" key="1">
    <source>
        <dbReference type="SAM" id="MobiDB-lite"/>
    </source>
</evidence>
<feature type="region of interest" description="Disordered" evidence="1">
    <location>
        <begin position="243"/>
        <end position="275"/>
    </location>
</feature>
<proteinExistence type="predicted"/>
<dbReference type="OrthoDB" id="10258608at2759"/>
<gene>
    <name evidence="2" type="ORF">BSL78_17209</name>
</gene>
<sequence>MKVSILRKVSRQVASGLYELLRTNAANIHTSEDWCTLFTLLECVGAGTHPPAMIRVDLQEPKEDHEHPLDSGLVLGLWLLLLVNKIPVFWVLFHIERQSCLCTVTASVVYDVPASQTLNGPLLGQSDSELSIDSQESKETDHGYTSDSELYKNRHAHSGNESDASTNSGSWLVVNKDGKSAIPENQFEIALSSKITFHDSKALKKCCESLAFLVRDAAHVTPSNFEACIHAIRTFVEATVNGGKVSHEQRKQHTGKDRKGKKGQHKTKGKMTKAKTVPSDISSMVDWLEDEDVPPGGYQSLSIQLLDLMHTLHTRAASIFSSWAEEEKEKEGIVR</sequence>
<protein>
    <submittedName>
        <fullName evidence="2">Putative golgi-specific brefeldin A-resistance guanine nucleotide exchange factor 1 isoform X2</fullName>
    </submittedName>
</protein>
<evidence type="ECO:0000313" key="2">
    <source>
        <dbReference type="EMBL" id="PIK45930.1"/>
    </source>
</evidence>
<dbReference type="STRING" id="307972.A0A2G8KD62"/>
<feature type="compositionally biased region" description="Basic and acidic residues" evidence="1">
    <location>
        <begin position="245"/>
        <end position="257"/>
    </location>
</feature>
<reference evidence="2 3" key="1">
    <citation type="journal article" date="2017" name="PLoS Biol.">
        <title>The sea cucumber genome provides insights into morphological evolution and visceral regeneration.</title>
        <authorList>
            <person name="Zhang X."/>
            <person name="Sun L."/>
            <person name="Yuan J."/>
            <person name="Sun Y."/>
            <person name="Gao Y."/>
            <person name="Zhang L."/>
            <person name="Li S."/>
            <person name="Dai H."/>
            <person name="Hamel J.F."/>
            <person name="Liu C."/>
            <person name="Yu Y."/>
            <person name="Liu S."/>
            <person name="Lin W."/>
            <person name="Guo K."/>
            <person name="Jin S."/>
            <person name="Xu P."/>
            <person name="Storey K.B."/>
            <person name="Huan P."/>
            <person name="Zhang T."/>
            <person name="Zhou Y."/>
            <person name="Zhang J."/>
            <person name="Lin C."/>
            <person name="Li X."/>
            <person name="Xing L."/>
            <person name="Huo D."/>
            <person name="Sun M."/>
            <person name="Wang L."/>
            <person name="Mercier A."/>
            <person name="Li F."/>
            <person name="Yang H."/>
            <person name="Xiang J."/>
        </authorList>
    </citation>
    <scope>NUCLEOTIDE SEQUENCE [LARGE SCALE GENOMIC DNA]</scope>
    <source>
        <strain evidence="2">Shaxun</strain>
        <tissue evidence="2">Muscle</tissue>
    </source>
</reference>
<dbReference type="AlphaFoldDB" id="A0A2G8KD62"/>